<comment type="similarity">
    <text evidence="1 2">Belongs to the phD/YefM antitoxin family.</text>
</comment>
<evidence type="ECO:0000256" key="2">
    <source>
        <dbReference type="RuleBase" id="RU362080"/>
    </source>
</evidence>
<evidence type="ECO:0000313" key="3">
    <source>
        <dbReference type="EMBL" id="MDQ0467950.1"/>
    </source>
</evidence>
<comment type="caution">
    <text evidence="3">The sequence shown here is derived from an EMBL/GenBank/DDBJ whole genome shotgun (WGS) entry which is preliminary data.</text>
</comment>
<dbReference type="EMBL" id="JAUSVX010000001">
    <property type="protein sequence ID" value="MDQ0467950.1"/>
    <property type="molecule type" value="Genomic_DNA"/>
</dbReference>
<sequence length="88" mass="10269">MARVSSAEFQKNIGKWQDAALKEPVIITRNGRDRFALVDVEEYERLKLRDRKALLVTELSEEEINLILTAPLPEEAHRYNDEVPESFR</sequence>
<reference evidence="3 4" key="1">
    <citation type="submission" date="2023-07" db="EMBL/GenBank/DDBJ databases">
        <title>Genomic Encyclopedia of Type Strains, Phase IV (KMG-IV): sequencing the most valuable type-strain genomes for metagenomic binning, comparative biology and taxonomic classification.</title>
        <authorList>
            <person name="Goeker M."/>
        </authorList>
    </citation>
    <scope>NUCLEOTIDE SEQUENCE [LARGE SCALE GENOMIC DNA]</scope>
    <source>
        <strain evidence="3 4">DSM 19619</strain>
    </source>
</reference>
<accession>A0ABU0J111</accession>
<dbReference type="InterPro" id="IPR006442">
    <property type="entry name" value="Antitoxin_Phd/YefM"/>
</dbReference>
<organism evidence="3 4">
    <name type="scientific">Labrys wisconsinensis</name>
    <dbReference type="NCBI Taxonomy" id="425677"/>
    <lineage>
        <taxon>Bacteria</taxon>
        <taxon>Pseudomonadati</taxon>
        <taxon>Pseudomonadota</taxon>
        <taxon>Alphaproteobacteria</taxon>
        <taxon>Hyphomicrobiales</taxon>
        <taxon>Xanthobacteraceae</taxon>
        <taxon>Labrys</taxon>
    </lineage>
</organism>
<dbReference type="RefSeq" id="WP_307268340.1">
    <property type="nucleotide sequence ID" value="NZ_JAUSVX010000001.1"/>
</dbReference>
<dbReference type="NCBIfam" id="TIGR01552">
    <property type="entry name" value="phd_fam"/>
    <property type="match status" value="1"/>
</dbReference>
<proteinExistence type="inferred from homology"/>
<dbReference type="Gene3D" id="3.40.1620.10">
    <property type="entry name" value="YefM-like domain"/>
    <property type="match status" value="1"/>
</dbReference>
<comment type="function">
    <text evidence="2">Antitoxin component of a type II toxin-antitoxin (TA) system.</text>
</comment>
<evidence type="ECO:0000256" key="1">
    <source>
        <dbReference type="ARBA" id="ARBA00009981"/>
    </source>
</evidence>
<name>A0ABU0J111_9HYPH</name>
<evidence type="ECO:0000313" key="4">
    <source>
        <dbReference type="Proteomes" id="UP001242480"/>
    </source>
</evidence>
<protein>
    <recommendedName>
        <fullName evidence="2">Antitoxin</fullName>
    </recommendedName>
</protein>
<gene>
    <name evidence="3" type="ORF">QO011_000945</name>
</gene>
<dbReference type="InterPro" id="IPR036165">
    <property type="entry name" value="YefM-like_sf"/>
</dbReference>
<dbReference type="Pfam" id="PF02604">
    <property type="entry name" value="PhdYeFM_antitox"/>
    <property type="match status" value="1"/>
</dbReference>
<dbReference type="Proteomes" id="UP001242480">
    <property type="component" value="Unassembled WGS sequence"/>
</dbReference>
<dbReference type="SUPFAM" id="SSF143120">
    <property type="entry name" value="YefM-like"/>
    <property type="match status" value="1"/>
</dbReference>
<keyword evidence="4" id="KW-1185">Reference proteome</keyword>